<dbReference type="GO" id="GO:0005576">
    <property type="term" value="C:extracellular region"/>
    <property type="evidence" value="ECO:0007669"/>
    <property type="project" value="UniProtKB-SubCell"/>
</dbReference>
<evidence type="ECO:0000256" key="4">
    <source>
        <dbReference type="ARBA" id="ARBA00004613"/>
    </source>
</evidence>
<feature type="active site" evidence="19">
    <location>
        <position position="484"/>
    </location>
</feature>
<dbReference type="InterPro" id="IPR013783">
    <property type="entry name" value="Ig-like_fold"/>
</dbReference>
<dbReference type="FunFam" id="1.10.390.20:FF:000001">
    <property type="entry name" value="Microbial collagenase"/>
    <property type="match status" value="1"/>
</dbReference>
<keyword evidence="12" id="KW-0862">Zinc</keyword>
<dbReference type="InterPro" id="IPR007280">
    <property type="entry name" value="Peptidase_C_arc/bac"/>
</dbReference>
<evidence type="ECO:0000256" key="17">
    <source>
        <dbReference type="ARBA" id="ARBA00034318"/>
    </source>
</evidence>
<evidence type="ECO:0000256" key="18">
    <source>
        <dbReference type="ARBA" id="ARBA00034362"/>
    </source>
</evidence>
<keyword evidence="10" id="KW-0677">Repeat</keyword>
<proteinExistence type="inferred from homology"/>
<keyword evidence="15" id="KW-0482">Metalloprotease</keyword>
<comment type="cofactor">
    <cofactor evidence="2">
        <name>Ca(2+)</name>
        <dbReference type="ChEBI" id="CHEBI:29108"/>
    </cofactor>
</comment>
<dbReference type="SMART" id="SM00089">
    <property type="entry name" value="PKD"/>
    <property type="match status" value="1"/>
</dbReference>
<dbReference type="PROSITE" id="PS50093">
    <property type="entry name" value="PKD"/>
    <property type="match status" value="1"/>
</dbReference>
<evidence type="ECO:0000256" key="12">
    <source>
        <dbReference type="ARBA" id="ARBA00022833"/>
    </source>
</evidence>
<dbReference type="Pfam" id="PF01752">
    <property type="entry name" value="Peptidase_M9"/>
    <property type="match status" value="1"/>
</dbReference>
<evidence type="ECO:0000256" key="14">
    <source>
        <dbReference type="ARBA" id="ARBA00023026"/>
    </source>
</evidence>
<feature type="signal peptide" evidence="21">
    <location>
        <begin position="1"/>
        <end position="24"/>
    </location>
</feature>
<evidence type="ECO:0000256" key="2">
    <source>
        <dbReference type="ARBA" id="ARBA00001913"/>
    </source>
</evidence>
<keyword evidence="8" id="KW-0479">Metal-binding</keyword>
<evidence type="ECO:0000256" key="8">
    <source>
        <dbReference type="ARBA" id="ARBA00022723"/>
    </source>
</evidence>
<dbReference type="InterPro" id="IPR013661">
    <property type="entry name" value="Peptidase_M9_N_dom"/>
</dbReference>
<dbReference type="Gene3D" id="1.10.390.20">
    <property type="match status" value="1"/>
</dbReference>
<evidence type="ECO:0000256" key="21">
    <source>
        <dbReference type="SAM" id="SignalP"/>
    </source>
</evidence>
<comment type="similarity">
    <text evidence="17">Belongs to the peptidase M9B family. Collagenase subfamily.</text>
</comment>
<keyword evidence="13" id="KW-0106">Calcium</keyword>
<name>A0A7X5P7Q5_CLOSG</name>
<dbReference type="EMBL" id="SXCS01000002">
    <property type="protein sequence ID" value="NFR60672.1"/>
    <property type="molecule type" value="Genomic_DNA"/>
</dbReference>
<evidence type="ECO:0000256" key="13">
    <source>
        <dbReference type="ARBA" id="ARBA00022837"/>
    </source>
</evidence>
<dbReference type="GO" id="GO:0004222">
    <property type="term" value="F:metalloendopeptidase activity"/>
    <property type="evidence" value="ECO:0007669"/>
    <property type="project" value="UniProtKB-EC"/>
</dbReference>
<evidence type="ECO:0000256" key="1">
    <source>
        <dbReference type="ARBA" id="ARBA00000424"/>
    </source>
</evidence>
<dbReference type="Gene3D" id="3.40.30.160">
    <property type="entry name" value="Collagenase ColT, N-terminal domain"/>
    <property type="match status" value="1"/>
</dbReference>
<dbReference type="FunFam" id="3.40.30.160:FF:000001">
    <property type="entry name" value="Microbial collagenase"/>
    <property type="match status" value="1"/>
</dbReference>
<keyword evidence="6" id="KW-0964">Secreted</keyword>
<keyword evidence="16" id="KW-0865">Zymogen</keyword>
<comment type="caution">
    <text evidence="23">The sequence shown here is derived from an EMBL/GenBank/DDBJ whole genome shotgun (WGS) entry which is preliminary data.</text>
</comment>
<dbReference type="Pfam" id="PF18496">
    <property type="entry name" value="ColG_sub"/>
    <property type="match status" value="1"/>
</dbReference>
<evidence type="ECO:0000259" key="22">
    <source>
        <dbReference type="PROSITE" id="PS50093"/>
    </source>
</evidence>
<reference evidence="23 24" key="1">
    <citation type="submission" date="2019-04" db="EMBL/GenBank/DDBJ databases">
        <title>Genome sequencing of Clostridium botulinum Groups I-IV and Clostridium butyricum.</title>
        <authorList>
            <person name="Brunt J."/>
            <person name="Van Vliet A.H.M."/>
            <person name="Stringer S.C."/>
            <person name="Carter A.T."/>
            <person name="Peck M.W."/>
        </authorList>
    </citation>
    <scope>NUCLEOTIDE SEQUENCE [LARGE SCALE GENOMIC DNA]</scope>
    <source>
        <strain evidence="23 24">IFR 18/108</strain>
    </source>
</reference>
<feature type="domain" description="PKD" evidence="22">
    <location>
        <begin position="754"/>
        <end position="834"/>
    </location>
</feature>
<evidence type="ECO:0000313" key="24">
    <source>
        <dbReference type="Proteomes" id="UP000486601"/>
    </source>
</evidence>
<keyword evidence="14" id="KW-0843">Virulence</keyword>
<dbReference type="Gene3D" id="3.30.980.50">
    <property type="match status" value="1"/>
</dbReference>
<evidence type="ECO:0000256" key="9">
    <source>
        <dbReference type="ARBA" id="ARBA00022729"/>
    </source>
</evidence>
<dbReference type="FunFam" id="2.60.120.380:FF:000012">
    <property type="entry name" value="Microbial collagenase"/>
    <property type="match status" value="1"/>
</dbReference>
<comment type="cofactor">
    <cofactor evidence="3">
        <name>Zn(2+)</name>
        <dbReference type="ChEBI" id="CHEBI:29105"/>
    </cofactor>
</comment>
<organism evidence="23 24">
    <name type="scientific">Clostridium sporogenes</name>
    <dbReference type="NCBI Taxonomy" id="1509"/>
    <lineage>
        <taxon>Bacteria</taxon>
        <taxon>Bacillati</taxon>
        <taxon>Bacillota</taxon>
        <taxon>Clostridia</taxon>
        <taxon>Eubacteriales</taxon>
        <taxon>Clostridiaceae</taxon>
        <taxon>Clostridium</taxon>
    </lineage>
</organism>
<dbReference type="GO" id="GO:0005509">
    <property type="term" value="F:calcium ion binding"/>
    <property type="evidence" value="ECO:0007669"/>
    <property type="project" value="UniProtKB-ARBA"/>
</dbReference>
<evidence type="ECO:0000256" key="10">
    <source>
        <dbReference type="ARBA" id="ARBA00022737"/>
    </source>
</evidence>
<dbReference type="InterPro" id="IPR002169">
    <property type="entry name" value="Peptidase_M9A/M9B"/>
</dbReference>
<dbReference type="RefSeq" id="WP_040108130.1">
    <property type="nucleotide sequence ID" value="NZ_CP082943.1"/>
</dbReference>
<evidence type="ECO:0000256" key="20">
    <source>
        <dbReference type="SAM" id="MobiDB-lite"/>
    </source>
</evidence>
<dbReference type="Pfam" id="PF08453">
    <property type="entry name" value="Peptidase_M9_N"/>
    <property type="match status" value="1"/>
</dbReference>
<gene>
    <name evidence="23" type="ORF">FDF70_03960</name>
</gene>
<dbReference type="InterPro" id="IPR041379">
    <property type="entry name" value="ColG_subdomain"/>
</dbReference>
<dbReference type="Gene3D" id="2.60.40.10">
    <property type="entry name" value="Immunoglobulins"/>
    <property type="match status" value="1"/>
</dbReference>
<feature type="compositionally biased region" description="Basic and acidic residues" evidence="20">
    <location>
        <begin position="974"/>
        <end position="992"/>
    </location>
</feature>
<comment type="subcellular location">
    <subcellularLocation>
        <location evidence="4">Secreted</location>
    </subcellularLocation>
</comment>
<dbReference type="GO" id="GO:0008270">
    <property type="term" value="F:zinc ion binding"/>
    <property type="evidence" value="ECO:0007669"/>
    <property type="project" value="InterPro"/>
</dbReference>
<accession>A0A7X5P7Q5</accession>
<dbReference type="Pfam" id="PF18911">
    <property type="entry name" value="PKD_4"/>
    <property type="match status" value="1"/>
</dbReference>
<dbReference type="Gene3D" id="2.60.120.380">
    <property type="match status" value="3"/>
</dbReference>
<dbReference type="AlphaFoldDB" id="A0A7X5P7Q5"/>
<dbReference type="InterPro" id="IPR022409">
    <property type="entry name" value="PKD/Chitinase_dom"/>
</dbReference>
<keyword evidence="11" id="KW-0378">Hydrolase</keyword>
<dbReference type="PANTHER" id="PTHR13062">
    <property type="entry name" value="COLLAGENASE"/>
    <property type="match status" value="1"/>
</dbReference>
<keyword evidence="7" id="KW-0645">Protease</keyword>
<evidence type="ECO:0000256" key="11">
    <source>
        <dbReference type="ARBA" id="ARBA00022801"/>
    </source>
</evidence>
<evidence type="ECO:0000256" key="15">
    <source>
        <dbReference type="ARBA" id="ARBA00023049"/>
    </source>
</evidence>
<dbReference type="PRINTS" id="PR00931">
    <property type="entry name" value="MICOLLPTASE"/>
</dbReference>
<dbReference type="GO" id="GO:0006508">
    <property type="term" value="P:proteolysis"/>
    <property type="evidence" value="ECO:0007669"/>
    <property type="project" value="UniProtKB-KW"/>
</dbReference>
<feature type="region of interest" description="Disordered" evidence="20">
    <location>
        <begin position="963"/>
        <end position="992"/>
    </location>
</feature>
<dbReference type="SUPFAM" id="SSF49299">
    <property type="entry name" value="PKD domain"/>
    <property type="match status" value="1"/>
</dbReference>
<dbReference type="Pfam" id="PF04151">
    <property type="entry name" value="PPC"/>
    <property type="match status" value="3"/>
</dbReference>
<dbReference type="InterPro" id="IPR000601">
    <property type="entry name" value="PKD_dom"/>
</dbReference>
<evidence type="ECO:0000256" key="5">
    <source>
        <dbReference type="ARBA" id="ARBA00012653"/>
    </source>
</evidence>
<dbReference type="Proteomes" id="UP000486601">
    <property type="component" value="Unassembled WGS sequence"/>
</dbReference>
<keyword evidence="9 21" id="KW-0732">Signal</keyword>
<sequence>MKKKFIKVLCSVALSCMICTSYLAKVSAAAPINNTKIKSNEINTSVDSSNKLERMPSTNSEPLGLNAKNTNSSKYSFSDLNKLSNKEILDLTSKIKWNDISDLFQYNDDSYAFYSNRERVQALIDGLYEKASTYTSTDDKGIDTLVEILRSGFYLGFYNDSLKYLNDRSFQDKCIPAMLAIENNKNFKLGKKGQDTVINALGKLIGNASCNAEVVNKTVPILEQYYREMNTYPKDKLKGDAVYNFMKEINYDISQYSYDNHIQDGKNTPWTGKIDSFINAISKFANIPDVTENNGWIINNGIYYTSKLSMYHSNPSIPHSVIDNCLKLLPAYSEQFYTAVERIKEDFNSKDSKGNAIDIDKLLEDGKKHYLPKTYTFDNGKMIIKTGDKVDESKVQRLYWASKEVKSQFHRITGNDNPLETGNADDILTMVIYNSPKEYKLNRTLYGYSVDNGGIYIEGIGTFFTYERTPEESIYSLEELFRHEFTHYLQGRYLIPGLFGQGDFYKGNSGRITWFEEGSAEFFAGSTRTSVLPRKSMVGGLSQKPKERFSADKILHSKYDDGWEFYKYGYAFSDYMYNNNKKLFSDLVSTMKNNDVKGYENLIENASKDTNVNKNYQDHMQKLVDNYNNYTIPLVSDDYMKKYDNKDLNEIKSDVESTMNLTNSQITKESSQYFDTYTLKSTYTLDSNKGEINNWNYMNNKVNESLEKLNKLGWGGYKTVTAYFSNPKVNSHNQVEYNVIFHGLLTHNKNFNEAPTIKLDFPKEANTDEKINFSSEGSKDDGKIVSYNWDFGDNTTSSEKNSFHIYKDPGTYIVKLTVTDDKGLKTEKASSITINKVLKGNVVSEKEDNNDFTTANPVYYKDLVNGSVSSSDNKDTFYFTVTKPSDITITVEKTNNDKSEFNWLLFSDEDKSNYMAFPNKELGNQLSNTVKINKPGKYYLVIYKTLGEKVDYKFSIEGAILSSSQDDNDTDTNPNKDKLVISEKEDNDSFDKANRVGKNQTVLATLDTKDNRDTYYFDALAAGTIDIVMENTDNNSTIFNWLAYSSDNTNNYIGYPTKKEGNKLMGSFKVPKPGRYYILAYKNSSNKINYKLTINGDIDKVPLKNEIHEKENNDSFESANKIVLNAPILGSLNGEDLRDIYSFEIKETKDLNIKLTNLNNLGLTWTLYKESDLNNYIAYGSKLGSTIVGNCHVTPGKYYLYVYKYSGNNGNYSLIIK</sequence>
<dbReference type="CDD" id="cd00146">
    <property type="entry name" value="PKD"/>
    <property type="match status" value="1"/>
</dbReference>
<evidence type="ECO:0000256" key="16">
    <source>
        <dbReference type="ARBA" id="ARBA00023145"/>
    </source>
</evidence>
<protein>
    <recommendedName>
        <fullName evidence="5">microbial collagenase</fullName>
        <ecNumber evidence="5">3.4.24.3</ecNumber>
    </recommendedName>
    <alternativeName>
        <fullName evidence="18">Microbial collagenase</fullName>
    </alternativeName>
</protein>
<dbReference type="InterPro" id="IPR035986">
    <property type="entry name" value="PKD_dom_sf"/>
</dbReference>
<evidence type="ECO:0000256" key="7">
    <source>
        <dbReference type="ARBA" id="ARBA00022670"/>
    </source>
</evidence>
<comment type="catalytic activity">
    <reaction evidence="1">
        <text>Digestion of native collagen in the triple helical region at Xaa-|-Gly bonds. With synthetic peptides, a preference is shown for Gly at P3 and P1', Pro and Ala at P2 and P2', and hydroxyproline, Ala or Arg at P3'.</text>
        <dbReference type="EC" id="3.4.24.3"/>
    </reaction>
</comment>
<evidence type="ECO:0000256" key="19">
    <source>
        <dbReference type="PIRSR" id="PIRSR602169-1"/>
    </source>
</evidence>
<dbReference type="PANTHER" id="PTHR13062:SF9">
    <property type="entry name" value="MICROBIAL COLLAGENASE"/>
    <property type="match status" value="1"/>
</dbReference>
<dbReference type="SUPFAM" id="SSF89260">
    <property type="entry name" value="Collagen-binding domain"/>
    <property type="match status" value="3"/>
</dbReference>
<evidence type="ECO:0000313" key="23">
    <source>
        <dbReference type="EMBL" id="NFR60672.1"/>
    </source>
</evidence>
<evidence type="ECO:0000256" key="3">
    <source>
        <dbReference type="ARBA" id="ARBA00001947"/>
    </source>
</evidence>
<feature type="chain" id="PRO_5039510059" description="microbial collagenase" evidence="21">
    <location>
        <begin position="25"/>
        <end position="1217"/>
    </location>
</feature>
<dbReference type="EC" id="3.4.24.3" evidence="5"/>
<evidence type="ECO:0000256" key="6">
    <source>
        <dbReference type="ARBA" id="ARBA00022525"/>
    </source>
</evidence>